<accession>A0AAU6W9K0</accession>
<protein>
    <submittedName>
        <fullName evidence="1">Protein m141</fullName>
    </submittedName>
</protein>
<reference evidence="1" key="1">
    <citation type="submission" date="2024-05" db="EMBL/GenBank/DDBJ databases">
        <title>Fine-tuning the evolutionary stability and environmental longevity of recombinant transmissible vaccines.</title>
        <authorList>
            <person name="Chan B."/>
            <person name="Nuismer S.L."/>
            <person name="Nichols J."/>
            <person name="Davison A.J."/>
            <person name="Alqirbi H."/>
            <person name="Jarvis M.A."/>
            <person name="Redwood A.J."/>
        </authorList>
    </citation>
    <scope>NUCLEOTIDE SEQUENCE</scope>
    <source>
        <strain evidence="1">K181</strain>
    </source>
</reference>
<name>A0AAU6W9K0_9BETA</name>
<dbReference type="EMBL" id="PP756681">
    <property type="protein sequence ID" value="XAO37587.1"/>
    <property type="molecule type" value="Genomic_DNA"/>
</dbReference>
<sequence>MERPVTANAISAYKRVIDAFSRLVATGGDQSARRRAIERLDGKVIPLGFPQDWYVVCGSGKSCWSVLTDRANALLCCEEALIPLGLCGRTSDPYDTRGLRGYGVSLVLSGEYGRVYVYTASDDTLHLVARNLEELGRFGISRRSFAYKEDMQRSVPRADLVRLRYIASCDVPRGYPGMELLVVFSDPNADAATSVGYTRFVDGKFVRLTTPGYGTSALFLAKDPGELRGIWPFRGMCDPEFKRCWNAVSDALHCSWSLIGVLGYRPGGLPDAEFRADHVIVADKFGAVYSLLVYSRAGLTRRVADSVAEFFQMGMLKRVFSSSFEFRQRERRKERLESMPRCPHWPEQKFKYIEENCRDRFDSPTDDEDYVPADCMAEHYAWLVQSTVKVHSCRPWDLDDPNVAPRALVTNADTGDPMKTYWDRLESAIAKVKLTAAATASDVESSGGRYGEGPYVYKLSPVPPAYFALTCHETESMTMEEVYACRRRKFFCDTIVPFYRARPGPSET</sequence>
<dbReference type="Pfam" id="PF02393">
    <property type="entry name" value="US22"/>
    <property type="match status" value="1"/>
</dbReference>
<organism evidence="1">
    <name type="scientific">Muromegalovirus muridbeta1</name>
    <dbReference type="NCBI Taxonomy" id="3050323"/>
    <lineage>
        <taxon>Viruses</taxon>
        <taxon>Duplodnaviria</taxon>
        <taxon>Heunggongvirae</taxon>
        <taxon>Peploviricota</taxon>
        <taxon>Herviviricetes</taxon>
        <taxon>Herpesvirales</taxon>
        <taxon>Orthoherpesviridae</taxon>
        <taxon>Betaherpesvirinae</taxon>
        <taxon>Muromegalovirus</taxon>
    </lineage>
</organism>
<dbReference type="InterPro" id="IPR003360">
    <property type="entry name" value="US22-like"/>
</dbReference>
<proteinExistence type="predicted"/>
<gene>
    <name evidence="1" type="primary">m141</name>
</gene>
<dbReference type="EMBL" id="PP756679">
    <property type="protein sequence ID" value="XAO37307.1"/>
    <property type="molecule type" value="Genomic_DNA"/>
</dbReference>
<evidence type="ECO:0000313" key="1">
    <source>
        <dbReference type="EMBL" id="XAO37447.1"/>
    </source>
</evidence>
<dbReference type="EMBL" id="PP756680">
    <property type="protein sequence ID" value="XAO37447.1"/>
    <property type="molecule type" value="Genomic_DNA"/>
</dbReference>
<dbReference type="EMBL" id="PP756678">
    <property type="protein sequence ID" value="XAO37167.1"/>
    <property type="molecule type" value="Genomic_DNA"/>
</dbReference>